<proteinExistence type="predicted"/>
<organism evidence="2 3">
    <name type="scientific">Haematococcus lacustris</name>
    <name type="common">Green alga</name>
    <name type="synonym">Haematococcus pluvialis</name>
    <dbReference type="NCBI Taxonomy" id="44745"/>
    <lineage>
        <taxon>Eukaryota</taxon>
        <taxon>Viridiplantae</taxon>
        <taxon>Chlorophyta</taxon>
        <taxon>core chlorophytes</taxon>
        <taxon>Chlorophyceae</taxon>
        <taxon>CS clade</taxon>
        <taxon>Chlamydomonadales</taxon>
        <taxon>Haematococcaceae</taxon>
        <taxon>Haematococcus</taxon>
    </lineage>
</organism>
<protein>
    <submittedName>
        <fullName evidence="2">Uncharacterized protein</fullName>
    </submittedName>
</protein>
<feature type="region of interest" description="Disordered" evidence="1">
    <location>
        <begin position="149"/>
        <end position="174"/>
    </location>
</feature>
<name>A0A699Y6R8_HAELA</name>
<dbReference type="EMBL" id="BLLF01000011">
    <property type="protein sequence ID" value="GFH05847.1"/>
    <property type="molecule type" value="Genomic_DNA"/>
</dbReference>
<comment type="caution">
    <text evidence="2">The sequence shown here is derived from an EMBL/GenBank/DDBJ whole genome shotgun (WGS) entry which is preliminary data.</text>
</comment>
<evidence type="ECO:0000256" key="1">
    <source>
        <dbReference type="SAM" id="MobiDB-lite"/>
    </source>
</evidence>
<reference evidence="2 3" key="1">
    <citation type="submission" date="2020-02" db="EMBL/GenBank/DDBJ databases">
        <title>Draft genome sequence of Haematococcus lacustris strain NIES-144.</title>
        <authorList>
            <person name="Morimoto D."/>
            <person name="Nakagawa S."/>
            <person name="Yoshida T."/>
            <person name="Sawayama S."/>
        </authorList>
    </citation>
    <scope>NUCLEOTIDE SEQUENCE [LARGE SCALE GENOMIC DNA]</scope>
    <source>
        <strain evidence="2 3">NIES-144</strain>
    </source>
</reference>
<keyword evidence="3" id="KW-1185">Reference proteome</keyword>
<dbReference type="AlphaFoldDB" id="A0A699Y6R8"/>
<feature type="compositionally biased region" description="Low complexity" evidence="1">
    <location>
        <begin position="93"/>
        <end position="106"/>
    </location>
</feature>
<accession>A0A699Y6R8</accession>
<dbReference type="Proteomes" id="UP000485058">
    <property type="component" value="Unassembled WGS sequence"/>
</dbReference>
<evidence type="ECO:0000313" key="2">
    <source>
        <dbReference type="EMBL" id="GFH05847.1"/>
    </source>
</evidence>
<gene>
    <name evidence="2" type="ORF">HaLaN_00378</name>
</gene>
<sequence>MIAGARNCGTTHKRKAAEAQLGQSLEAGQAVAAAAIKKRLTVEPSVAAGVAPPGGTAAAAGLGTAEEGGTGPSQPAAGMAGAPDEDDPEVSQPAAAPAHAGEPPGALGTSGAGGRLFVADAMATPIQALGSGAALISTLAAAGPVVNPAPPLRNMGTQGQQRPGAQQHQPRDVRGWRWRQQPSLSRQPLLVVPLLLLPWAPLRREDQGHPSLLQAWRVPLMRVTHRCLSLLLPQPMLRHHHHDIASITFVNVNAITTFANTSASAIINIAIIANEVQLSL</sequence>
<feature type="compositionally biased region" description="Low complexity" evidence="1">
    <location>
        <begin position="158"/>
        <end position="168"/>
    </location>
</feature>
<evidence type="ECO:0000313" key="3">
    <source>
        <dbReference type="Proteomes" id="UP000485058"/>
    </source>
</evidence>
<feature type="region of interest" description="Disordered" evidence="1">
    <location>
        <begin position="58"/>
        <end position="108"/>
    </location>
</feature>